<evidence type="ECO:0000313" key="7">
    <source>
        <dbReference type="EMBL" id="CAF3865854.1"/>
    </source>
</evidence>
<dbReference type="PANTHER" id="PTHR24113:SF12">
    <property type="entry name" value="RAN GTPASE-ACTIVATING PROTEIN 1"/>
    <property type="match status" value="1"/>
</dbReference>
<dbReference type="Pfam" id="PF22693">
    <property type="entry name" value="MACPF_1"/>
    <property type="match status" value="1"/>
</dbReference>
<dbReference type="EMBL" id="CAJNOQ010006924">
    <property type="protein sequence ID" value="CAF1152022.1"/>
    <property type="molecule type" value="Genomic_DNA"/>
</dbReference>
<evidence type="ECO:0000259" key="4">
    <source>
        <dbReference type="Pfam" id="PF22693"/>
    </source>
</evidence>
<dbReference type="OrthoDB" id="78308at2759"/>
<dbReference type="Pfam" id="PF13516">
    <property type="entry name" value="LRR_6"/>
    <property type="match status" value="5"/>
</dbReference>
<dbReference type="AlphaFoldDB" id="A0A814SWM4"/>
<dbReference type="GO" id="GO:0048471">
    <property type="term" value="C:perinuclear region of cytoplasm"/>
    <property type="evidence" value="ECO:0007669"/>
    <property type="project" value="TreeGrafter"/>
</dbReference>
<dbReference type="GO" id="GO:0006913">
    <property type="term" value="P:nucleocytoplasmic transport"/>
    <property type="evidence" value="ECO:0007669"/>
    <property type="project" value="TreeGrafter"/>
</dbReference>
<keyword evidence="1" id="KW-0343">GTPase activation</keyword>
<dbReference type="Proteomes" id="UP000682733">
    <property type="component" value="Unassembled WGS sequence"/>
</dbReference>
<dbReference type="Proteomes" id="UP000677228">
    <property type="component" value="Unassembled WGS sequence"/>
</dbReference>
<evidence type="ECO:0000313" key="6">
    <source>
        <dbReference type="EMBL" id="CAF1152022.1"/>
    </source>
</evidence>
<dbReference type="InterPro" id="IPR054586">
    <property type="entry name" value="MACPF_1_fungal"/>
</dbReference>
<feature type="domain" description="MACPF-like" evidence="4">
    <location>
        <begin position="56"/>
        <end position="319"/>
    </location>
</feature>
<reference evidence="6" key="1">
    <citation type="submission" date="2021-02" db="EMBL/GenBank/DDBJ databases">
        <authorList>
            <person name="Nowell W R."/>
        </authorList>
    </citation>
    <scope>NUCLEOTIDE SEQUENCE</scope>
</reference>
<dbReference type="EMBL" id="CAJOBC010006924">
    <property type="protein sequence ID" value="CAF3915521.1"/>
    <property type="molecule type" value="Genomic_DNA"/>
</dbReference>
<evidence type="ECO:0000313" key="8">
    <source>
        <dbReference type="EMBL" id="CAF3915521.1"/>
    </source>
</evidence>
<dbReference type="InterPro" id="IPR032675">
    <property type="entry name" value="LRR_dom_sf"/>
</dbReference>
<dbReference type="EMBL" id="CAJOBA010010330">
    <property type="protein sequence ID" value="CAF3865854.1"/>
    <property type="molecule type" value="Genomic_DNA"/>
</dbReference>
<dbReference type="GO" id="GO:0005634">
    <property type="term" value="C:nucleus"/>
    <property type="evidence" value="ECO:0007669"/>
    <property type="project" value="TreeGrafter"/>
</dbReference>
<keyword evidence="3" id="KW-0677">Repeat</keyword>
<organism evidence="6 9">
    <name type="scientific">Didymodactylos carnosus</name>
    <dbReference type="NCBI Taxonomy" id="1234261"/>
    <lineage>
        <taxon>Eukaryota</taxon>
        <taxon>Metazoa</taxon>
        <taxon>Spiralia</taxon>
        <taxon>Gnathifera</taxon>
        <taxon>Rotifera</taxon>
        <taxon>Eurotatoria</taxon>
        <taxon>Bdelloidea</taxon>
        <taxon>Philodinida</taxon>
        <taxon>Philodinidae</taxon>
        <taxon>Didymodactylos</taxon>
    </lineage>
</organism>
<dbReference type="Gene3D" id="3.80.10.10">
    <property type="entry name" value="Ribonuclease Inhibitor"/>
    <property type="match status" value="2"/>
</dbReference>
<dbReference type="Proteomes" id="UP000681722">
    <property type="component" value="Unassembled WGS sequence"/>
</dbReference>
<evidence type="ECO:0000313" key="5">
    <source>
        <dbReference type="EMBL" id="CAF1103928.1"/>
    </source>
</evidence>
<dbReference type="InterPro" id="IPR001611">
    <property type="entry name" value="Leu-rich_rpt"/>
</dbReference>
<gene>
    <name evidence="6" type="ORF">GPM918_LOCUS21231</name>
    <name evidence="5" type="ORF">OVA965_LOCUS19431</name>
    <name evidence="8" type="ORF">SRO942_LOCUS21227</name>
    <name evidence="7" type="ORF">TMI583_LOCUS19460</name>
</gene>
<evidence type="ECO:0000313" key="9">
    <source>
        <dbReference type="Proteomes" id="UP000663829"/>
    </source>
</evidence>
<name>A0A814SWM4_9BILA</name>
<dbReference type="EMBL" id="CAJNOK010010010">
    <property type="protein sequence ID" value="CAF1103928.1"/>
    <property type="molecule type" value="Genomic_DNA"/>
</dbReference>
<evidence type="ECO:0000256" key="1">
    <source>
        <dbReference type="ARBA" id="ARBA00022468"/>
    </source>
</evidence>
<evidence type="ECO:0000256" key="2">
    <source>
        <dbReference type="ARBA" id="ARBA00022614"/>
    </source>
</evidence>
<dbReference type="GO" id="GO:0005829">
    <property type="term" value="C:cytosol"/>
    <property type="evidence" value="ECO:0007669"/>
    <property type="project" value="TreeGrafter"/>
</dbReference>
<dbReference type="SMART" id="SM00368">
    <property type="entry name" value="LRR_RI"/>
    <property type="match status" value="5"/>
</dbReference>
<keyword evidence="2" id="KW-0433">Leucine-rich repeat</keyword>
<protein>
    <recommendedName>
        <fullName evidence="4">MACPF-like domain-containing protein</fullName>
    </recommendedName>
</protein>
<dbReference type="Proteomes" id="UP000663829">
    <property type="component" value="Unassembled WGS sequence"/>
</dbReference>
<dbReference type="GO" id="GO:0031267">
    <property type="term" value="F:small GTPase binding"/>
    <property type="evidence" value="ECO:0007669"/>
    <property type="project" value="TreeGrafter"/>
</dbReference>
<comment type="caution">
    <text evidence="6">The sequence shown here is derived from an EMBL/GenBank/DDBJ whole genome shotgun (WGS) entry which is preliminary data.</text>
</comment>
<proteinExistence type="predicted"/>
<dbReference type="SUPFAM" id="SSF52047">
    <property type="entry name" value="RNI-like"/>
    <property type="match status" value="1"/>
</dbReference>
<evidence type="ECO:0000256" key="3">
    <source>
        <dbReference type="ARBA" id="ARBA00022737"/>
    </source>
</evidence>
<dbReference type="InterPro" id="IPR027038">
    <property type="entry name" value="RanGap"/>
</dbReference>
<sequence>MVPENTTNLNYPTSSKTTEHKLTIPGTIPSHSTEIQNATQLDINLWKQVFQNNDLCRGLLLSDRGPESSFESILQFKNDALPKFKISDSSYIEAHLAYTERSNSYIRSKFAKFEPSLQCPFLSASFKYDKEEKEARTKEEKTIYTTCTFNFPRVIVKLDESYLEPTEHFRHAVECVFSQPSNEQLEALHRVFDKYGHMMAREITLGAQLYHTERESTKSDIDEESYKNSKSVGFKVSLQNLNVEAGVSGGKGHGKLENNNKLDQKSCIVYEATGGDTTLSRDPGKWTETISNVLLWRVIKYNSIVPVYEILTKHLQHKVKLITKRHLWSENLYNGHKLKIFKEKFEALGGTFDVKSSKGEIGESFKRGTMRQYCELIREAFYIDALIIKHADLLSVDDTDYLIKTIELSPIRSLLIYYDGHKGDALTIVGKLRATCDYSNIQCQILLNCWAKITDDDVKLLQNLLKGDYDKLSLNIQIEGSNQVLDGKEIKLSLDHVTSTKRATENIAKVLKCNKTVTIFSAESTEMTTETILPMIELLETDYKLTTIDLNSNRISDDGAKALAEMLTVNRTLTTIDLSGNGISDDGAKALAEMLTVNRTLTTIDLSGNGISADGAKALAEMLKVNRTLTTIDLRCNEISADGAKALAEMLKVNRTLTTIDRSGNGISDDGAKALAEMLKVRSDCTFSY</sequence>
<accession>A0A814SWM4</accession>
<dbReference type="GO" id="GO:0005096">
    <property type="term" value="F:GTPase activator activity"/>
    <property type="evidence" value="ECO:0007669"/>
    <property type="project" value="UniProtKB-KW"/>
</dbReference>
<dbReference type="PANTHER" id="PTHR24113">
    <property type="entry name" value="RAN GTPASE-ACTIVATING PROTEIN 1"/>
    <property type="match status" value="1"/>
</dbReference>
<keyword evidence="9" id="KW-1185">Reference proteome</keyword>